<dbReference type="SUPFAM" id="SSF55729">
    <property type="entry name" value="Acyl-CoA N-acyltransferases (Nat)"/>
    <property type="match status" value="1"/>
</dbReference>
<reference evidence="2 3" key="1">
    <citation type="submission" date="2023-07" db="EMBL/GenBank/DDBJ databases">
        <title>Genomic Encyclopedia of Type Strains, Phase IV (KMG-IV): sequencing the most valuable type-strain genomes for metagenomic binning, comparative biology and taxonomic classification.</title>
        <authorList>
            <person name="Goeker M."/>
        </authorList>
    </citation>
    <scope>NUCLEOTIDE SEQUENCE [LARGE SCALE GENOMIC DNA]</scope>
    <source>
        <strain evidence="2 3">DSM 27594</strain>
    </source>
</reference>
<name>A0ABT9XQS0_9BACI</name>
<dbReference type="Proteomes" id="UP001224122">
    <property type="component" value="Unassembled WGS sequence"/>
</dbReference>
<dbReference type="PROSITE" id="PS51186">
    <property type="entry name" value="GNAT"/>
    <property type="match status" value="1"/>
</dbReference>
<organism evidence="2 3">
    <name type="scientific">Neobacillus ginsengisoli</name>
    <dbReference type="NCBI Taxonomy" id="904295"/>
    <lineage>
        <taxon>Bacteria</taxon>
        <taxon>Bacillati</taxon>
        <taxon>Bacillota</taxon>
        <taxon>Bacilli</taxon>
        <taxon>Bacillales</taxon>
        <taxon>Bacillaceae</taxon>
        <taxon>Neobacillus</taxon>
    </lineage>
</organism>
<evidence type="ECO:0000259" key="1">
    <source>
        <dbReference type="PROSITE" id="PS51186"/>
    </source>
</evidence>
<evidence type="ECO:0000313" key="3">
    <source>
        <dbReference type="Proteomes" id="UP001224122"/>
    </source>
</evidence>
<accession>A0ABT9XQS0</accession>
<dbReference type="CDD" id="cd04301">
    <property type="entry name" value="NAT_SF"/>
    <property type="match status" value="1"/>
</dbReference>
<evidence type="ECO:0000313" key="2">
    <source>
        <dbReference type="EMBL" id="MDQ0197899.1"/>
    </source>
</evidence>
<dbReference type="Pfam" id="PF13508">
    <property type="entry name" value="Acetyltransf_7"/>
    <property type="match status" value="1"/>
</dbReference>
<dbReference type="EMBL" id="JAUSTW010000001">
    <property type="protein sequence ID" value="MDQ0197899.1"/>
    <property type="molecule type" value="Genomic_DNA"/>
</dbReference>
<gene>
    <name evidence="2" type="ORF">J2S10_001004</name>
</gene>
<comment type="caution">
    <text evidence="2">The sequence shown here is derived from an EMBL/GenBank/DDBJ whole genome shotgun (WGS) entry which is preliminary data.</text>
</comment>
<protein>
    <submittedName>
        <fullName evidence="2">GNAT superfamily N-acetyltransferase</fullName>
    </submittedName>
</protein>
<sequence>MKLSLSELENHKVVQLTQDNMISLMRFWASCTSYFQAIEDEKIFRVKSSLPHPLVNNIIKSNIEQGALEFVKTTIQDYKEHHIPFLWRLWDHDTPQDIGNILIDNSALQIHNTVLMAIDLASFQPLSELLPDLKIQAVRNHEGAAAFTVCSSAAFGIPDFLRNAVTETMAKQDQNIENYVGYLGGTAVTTATSFYSDGIAGIYNVSTLPEFQGKGMGMEIMTALLLKAKLDGYKMAILHATPAGIRLYEKLGFHKYGEMRQFLFS</sequence>
<keyword evidence="3" id="KW-1185">Reference proteome</keyword>
<dbReference type="Gene3D" id="3.40.630.30">
    <property type="match status" value="1"/>
</dbReference>
<dbReference type="InterPro" id="IPR000182">
    <property type="entry name" value="GNAT_dom"/>
</dbReference>
<feature type="domain" description="N-acetyltransferase" evidence="1">
    <location>
        <begin position="124"/>
        <end position="265"/>
    </location>
</feature>
<proteinExistence type="predicted"/>
<dbReference type="InterPro" id="IPR016181">
    <property type="entry name" value="Acyl_CoA_acyltransferase"/>
</dbReference>
<dbReference type="RefSeq" id="WP_307405023.1">
    <property type="nucleotide sequence ID" value="NZ_JAUSTW010000001.1"/>
</dbReference>